<evidence type="ECO:0000256" key="7">
    <source>
        <dbReference type="SAM" id="MobiDB-lite"/>
    </source>
</evidence>
<dbReference type="Pfam" id="PF00096">
    <property type="entry name" value="zf-C2H2"/>
    <property type="match status" value="2"/>
</dbReference>
<evidence type="ECO:0000256" key="6">
    <source>
        <dbReference type="PROSITE-ProRule" id="PRU00042"/>
    </source>
</evidence>
<evidence type="ECO:0000313" key="9">
    <source>
        <dbReference type="EMBL" id="KAJ9596357.1"/>
    </source>
</evidence>
<dbReference type="FunFam" id="3.30.160.60:FF:000100">
    <property type="entry name" value="Zinc finger 45-like"/>
    <property type="match status" value="1"/>
</dbReference>
<feature type="domain" description="C2H2-type" evidence="8">
    <location>
        <begin position="161"/>
        <end position="185"/>
    </location>
</feature>
<dbReference type="AlphaFoldDB" id="A0AAD8ADG9"/>
<keyword evidence="2" id="KW-0479">Metal-binding</keyword>
<name>A0AAD8ADG9_DIPPU</name>
<dbReference type="GO" id="GO:0000978">
    <property type="term" value="F:RNA polymerase II cis-regulatory region sequence-specific DNA binding"/>
    <property type="evidence" value="ECO:0007669"/>
    <property type="project" value="TreeGrafter"/>
</dbReference>
<evidence type="ECO:0000256" key="5">
    <source>
        <dbReference type="ARBA" id="ARBA00022833"/>
    </source>
</evidence>
<dbReference type="FunFam" id="3.30.160.60:FF:000624">
    <property type="entry name" value="zinc finger protein 697"/>
    <property type="match status" value="1"/>
</dbReference>
<comment type="caution">
    <text evidence="9">The sequence shown here is derived from an EMBL/GenBank/DDBJ whole genome shotgun (WGS) entry which is preliminary data.</text>
</comment>
<dbReference type="Gene3D" id="3.30.160.60">
    <property type="entry name" value="Classic Zinc Finger"/>
    <property type="match status" value="3"/>
</dbReference>
<sequence length="185" mass="21502">MEDLDQSLESNIADEEDENREAIEINAKPLICSIKDIDDHREEISFQENIKISKTVEKPFTCNMCYICFSDESEYSTHLYKQHGEKSSRNGPQLVYIRMSTQDEVSLTTIKSYISHVDNCKESPHHTTDKDFSCNSCNKSFLRKSHLKEHIQIIHSKVKLFTCLICKKSFGRKSGLNRHERTHSK</sequence>
<evidence type="ECO:0000259" key="8">
    <source>
        <dbReference type="PROSITE" id="PS50157"/>
    </source>
</evidence>
<organism evidence="9 10">
    <name type="scientific">Diploptera punctata</name>
    <name type="common">Pacific beetle cockroach</name>
    <dbReference type="NCBI Taxonomy" id="6984"/>
    <lineage>
        <taxon>Eukaryota</taxon>
        <taxon>Metazoa</taxon>
        <taxon>Ecdysozoa</taxon>
        <taxon>Arthropoda</taxon>
        <taxon>Hexapoda</taxon>
        <taxon>Insecta</taxon>
        <taxon>Pterygota</taxon>
        <taxon>Neoptera</taxon>
        <taxon>Polyneoptera</taxon>
        <taxon>Dictyoptera</taxon>
        <taxon>Blattodea</taxon>
        <taxon>Blaberoidea</taxon>
        <taxon>Blaberidae</taxon>
        <taxon>Diplopterinae</taxon>
        <taxon>Diploptera</taxon>
    </lineage>
</organism>
<feature type="domain" description="C2H2-type" evidence="8">
    <location>
        <begin position="60"/>
        <end position="87"/>
    </location>
</feature>
<evidence type="ECO:0000256" key="4">
    <source>
        <dbReference type="ARBA" id="ARBA00022771"/>
    </source>
</evidence>
<evidence type="ECO:0000256" key="3">
    <source>
        <dbReference type="ARBA" id="ARBA00022737"/>
    </source>
</evidence>
<dbReference type="PANTHER" id="PTHR24384:SF218">
    <property type="entry name" value="ZINC FINGER PROTEIN 502"/>
    <property type="match status" value="1"/>
</dbReference>
<accession>A0AAD8ADG9</accession>
<dbReference type="EMBL" id="JASPKZ010001994">
    <property type="protein sequence ID" value="KAJ9596357.1"/>
    <property type="molecule type" value="Genomic_DNA"/>
</dbReference>
<dbReference type="GO" id="GO:0000981">
    <property type="term" value="F:DNA-binding transcription factor activity, RNA polymerase II-specific"/>
    <property type="evidence" value="ECO:0007669"/>
    <property type="project" value="TreeGrafter"/>
</dbReference>
<dbReference type="InterPro" id="IPR013087">
    <property type="entry name" value="Znf_C2H2_type"/>
</dbReference>
<comment type="similarity">
    <text evidence="1">Belongs to the krueppel C2H2-type zinc-finger protein family.</text>
</comment>
<keyword evidence="4 6" id="KW-0863">Zinc-finger</keyword>
<dbReference type="PROSITE" id="PS50157">
    <property type="entry name" value="ZINC_FINGER_C2H2_2"/>
    <property type="match status" value="3"/>
</dbReference>
<reference evidence="9" key="2">
    <citation type="submission" date="2023-05" db="EMBL/GenBank/DDBJ databases">
        <authorList>
            <person name="Fouks B."/>
        </authorList>
    </citation>
    <scope>NUCLEOTIDE SEQUENCE</scope>
    <source>
        <strain evidence="9">Stay&amp;Tobe</strain>
        <tissue evidence="9">Testes</tissue>
    </source>
</reference>
<dbReference type="PROSITE" id="PS00028">
    <property type="entry name" value="ZINC_FINGER_C2H2_1"/>
    <property type="match status" value="3"/>
</dbReference>
<keyword evidence="10" id="KW-1185">Reference proteome</keyword>
<feature type="region of interest" description="Disordered" evidence="7">
    <location>
        <begin position="1"/>
        <end position="20"/>
    </location>
</feature>
<dbReference type="SMART" id="SM00355">
    <property type="entry name" value="ZnF_C2H2"/>
    <property type="match status" value="3"/>
</dbReference>
<dbReference type="InterPro" id="IPR050752">
    <property type="entry name" value="C2H2-ZF_domain"/>
</dbReference>
<protein>
    <recommendedName>
        <fullName evidence="8">C2H2-type domain-containing protein</fullName>
    </recommendedName>
</protein>
<dbReference type="PANTHER" id="PTHR24384">
    <property type="entry name" value="FINGER PUTATIVE TRANSCRIPTION FACTOR FAMILY-RELATED"/>
    <property type="match status" value="1"/>
</dbReference>
<evidence type="ECO:0000313" key="10">
    <source>
        <dbReference type="Proteomes" id="UP001233999"/>
    </source>
</evidence>
<feature type="compositionally biased region" description="Acidic residues" evidence="7">
    <location>
        <begin position="1"/>
        <end position="19"/>
    </location>
</feature>
<reference evidence="9" key="1">
    <citation type="journal article" date="2023" name="IScience">
        <title>Live-bearing cockroach genome reveals convergent evolutionary mechanisms linked to viviparity in insects and beyond.</title>
        <authorList>
            <person name="Fouks B."/>
            <person name="Harrison M.C."/>
            <person name="Mikhailova A.A."/>
            <person name="Marchal E."/>
            <person name="English S."/>
            <person name="Carruthers M."/>
            <person name="Jennings E.C."/>
            <person name="Chiamaka E.L."/>
            <person name="Frigard R.A."/>
            <person name="Pippel M."/>
            <person name="Attardo G.M."/>
            <person name="Benoit J.B."/>
            <person name="Bornberg-Bauer E."/>
            <person name="Tobe S.S."/>
        </authorList>
    </citation>
    <scope>NUCLEOTIDE SEQUENCE</scope>
    <source>
        <strain evidence="9">Stay&amp;Tobe</strain>
    </source>
</reference>
<proteinExistence type="inferred from homology"/>
<dbReference type="InterPro" id="IPR036236">
    <property type="entry name" value="Znf_C2H2_sf"/>
</dbReference>
<feature type="domain" description="C2H2-type" evidence="8">
    <location>
        <begin position="132"/>
        <end position="160"/>
    </location>
</feature>
<evidence type="ECO:0000256" key="2">
    <source>
        <dbReference type="ARBA" id="ARBA00022723"/>
    </source>
</evidence>
<evidence type="ECO:0000256" key="1">
    <source>
        <dbReference type="ARBA" id="ARBA00006991"/>
    </source>
</evidence>
<dbReference type="GO" id="GO:0048598">
    <property type="term" value="P:embryonic morphogenesis"/>
    <property type="evidence" value="ECO:0007669"/>
    <property type="project" value="UniProtKB-ARBA"/>
</dbReference>
<gene>
    <name evidence="9" type="ORF">L9F63_012632</name>
</gene>
<keyword evidence="5" id="KW-0862">Zinc</keyword>
<dbReference type="GO" id="GO:0008270">
    <property type="term" value="F:zinc ion binding"/>
    <property type="evidence" value="ECO:0007669"/>
    <property type="project" value="UniProtKB-KW"/>
</dbReference>
<dbReference type="Proteomes" id="UP001233999">
    <property type="component" value="Unassembled WGS sequence"/>
</dbReference>
<keyword evidence="3" id="KW-0677">Repeat</keyword>
<dbReference type="SUPFAM" id="SSF57667">
    <property type="entry name" value="beta-beta-alpha zinc fingers"/>
    <property type="match status" value="2"/>
</dbReference>